<keyword evidence="11" id="KW-1185">Reference proteome</keyword>
<evidence type="ECO:0000256" key="5">
    <source>
        <dbReference type="ARBA" id="ARBA00023136"/>
    </source>
</evidence>
<keyword evidence="3 6" id="KW-0812">Transmembrane</keyword>
<reference evidence="9 11" key="2">
    <citation type="journal article" date="2016" name="Front. Microbiol.">
        <title>Industrial Acetogenic Biocatalysts: A Comparative Metabolic and Genomic Analysis.</title>
        <authorList>
            <person name="Bengelsdorf F."/>
            <person name="Poehlein A."/>
            <person name="Sonja S."/>
            <person name="Erz C."/>
            <person name="Hummel T."/>
            <person name="Hoffmeister S."/>
            <person name="Daniel R."/>
            <person name="Durre P."/>
        </authorList>
    </citation>
    <scope>NUCLEOTIDE SEQUENCE [LARGE SCALE GENOMIC DNA]</scope>
    <source>
        <strain evidence="9 11">PTA-10522</strain>
    </source>
</reference>
<dbReference type="InterPro" id="IPR018076">
    <property type="entry name" value="T2SS_GspF_dom"/>
</dbReference>
<feature type="transmembrane region" description="Helical" evidence="6">
    <location>
        <begin position="130"/>
        <end position="148"/>
    </location>
</feature>
<evidence type="ECO:0000259" key="7">
    <source>
        <dbReference type="Pfam" id="PF00482"/>
    </source>
</evidence>
<dbReference type="PATRIC" id="fig|1705578.3.peg.4029"/>
<evidence type="ECO:0000256" key="6">
    <source>
        <dbReference type="SAM" id="Phobius"/>
    </source>
</evidence>
<dbReference type="PANTHER" id="PTHR35007">
    <property type="entry name" value="INTEGRAL MEMBRANE PROTEIN-RELATED"/>
    <property type="match status" value="1"/>
</dbReference>
<dbReference type="AlphaFoldDB" id="A0A166TI67"/>
<evidence type="ECO:0000313" key="8">
    <source>
        <dbReference type="EMBL" id="OAA93719.1"/>
    </source>
</evidence>
<evidence type="ECO:0000313" key="10">
    <source>
        <dbReference type="Proteomes" id="UP000077384"/>
    </source>
</evidence>
<comment type="caution">
    <text evidence="8">The sequence shown here is derived from an EMBL/GenBank/DDBJ whole genome shotgun (WGS) entry which is preliminary data.</text>
</comment>
<protein>
    <submittedName>
        <fullName evidence="8">Bacterial type II secretion system protein F domain protein</fullName>
    </submittedName>
</protein>
<feature type="transmembrane region" description="Helical" evidence="6">
    <location>
        <begin position="275"/>
        <end position="297"/>
    </location>
</feature>
<evidence type="ECO:0000256" key="3">
    <source>
        <dbReference type="ARBA" id="ARBA00022692"/>
    </source>
</evidence>
<evidence type="ECO:0000256" key="4">
    <source>
        <dbReference type="ARBA" id="ARBA00022989"/>
    </source>
</evidence>
<organism evidence="8 10">
    <name type="scientific">Clostridium coskatii</name>
    <dbReference type="NCBI Taxonomy" id="1705578"/>
    <lineage>
        <taxon>Bacteria</taxon>
        <taxon>Bacillati</taxon>
        <taxon>Bacillota</taxon>
        <taxon>Clostridia</taxon>
        <taxon>Eubacteriales</taxon>
        <taxon>Clostridiaceae</taxon>
        <taxon>Clostridium</taxon>
    </lineage>
</organism>
<evidence type="ECO:0000313" key="9">
    <source>
        <dbReference type="EMBL" id="OBR96009.1"/>
    </source>
</evidence>
<dbReference type="Proteomes" id="UP000093694">
    <property type="component" value="Unassembled WGS sequence"/>
</dbReference>
<evidence type="ECO:0000256" key="2">
    <source>
        <dbReference type="ARBA" id="ARBA00022475"/>
    </source>
</evidence>
<dbReference type="GO" id="GO:0005886">
    <property type="term" value="C:plasma membrane"/>
    <property type="evidence" value="ECO:0007669"/>
    <property type="project" value="UniProtKB-SubCell"/>
</dbReference>
<dbReference type="PANTHER" id="PTHR35007:SF2">
    <property type="entry name" value="PILUS ASSEMBLE PROTEIN"/>
    <property type="match status" value="1"/>
</dbReference>
<reference evidence="8 10" key="1">
    <citation type="journal article" date="2015" name="Biotechnol. Bioeng.">
        <title>Genome sequence and phenotypic characterization of Caulobacter segnis.</title>
        <authorList>
            <person name="Patel S."/>
            <person name="Fletcher B."/>
            <person name="Scott D.C."/>
            <person name="Ely B."/>
        </authorList>
    </citation>
    <scope>NUCLEOTIDE SEQUENCE [LARGE SCALE GENOMIC DNA]</scope>
    <source>
        <strain evidence="8 10">PS02</strain>
    </source>
</reference>
<accession>A0A166TI67</accession>
<name>A0A166TI67_9CLOT</name>
<keyword evidence="5 6" id="KW-0472">Membrane</keyword>
<dbReference type="EMBL" id="LROR01000035">
    <property type="protein sequence ID" value="OBR96009.1"/>
    <property type="molecule type" value="Genomic_DNA"/>
</dbReference>
<proteinExistence type="predicted"/>
<keyword evidence="2" id="KW-1003">Cell membrane</keyword>
<evidence type="ECO:0000256" key="1">
    <source>
        <dbReference type="ARBA" id="ARBA00004651"/>
    </source>
</evidence>
<dbReference type="Proteomes" id="UP000077384">
    <property type="component" value="Unassembled WGS sequence"/>
</dbReference>
<dbReference type="EMBL" id="LITQ01000010">
    <property type="protein sequence ID" value="OAA93719.1"/>
    <property type="molecule type" value="Genomic_DNA"/>
</dbReference>
<dbReference type="Pfam" id="PF00482">
    <property type="entry name" value="T2SSF"/>
    <property type="match status" value="1"/>
</dbReference>
<feature type="domain" description="Type II secretion system protein GspF" evidence="7">
    <location>
        <begin position="167"/>
        <end position="292"/>
    </location>
</feature>
<feature type="transmembrane region" description="Helical" evidence="6">
    <location>
        <begin position="6"/>
        <end position="24"/>
    </location>
</feature>
<feature type="transmembrane region" description="Helical" evidence="6">
    <location>
        <begin position="106"/>
        <end position="124"/>
    </location>
</feature>
<sequence length="306" mass="35511">MLYFAFFIFFLSIFFLFYGILTAINSDKIKIKKRFTELNELDKLKEEEIENKTFSERMIMPFYENFSKVLLRITPHQKIVMLNKKLERAGILKNSTAQKWMLKKSMIILIFSTILGVLVLMVDFNIMKVIVFTILVVITINVFFNFYLSRRIQNRKNKILKDLPYTLDLITVSVEAGLSFDGAIARVISNISGELCDEFAKSLKEITMGIERKAALKNMSERCDVKELSMFISSLIQADELGVSLSKVLRIESANLREHRRQVSREKAMKAPIKMLFPLIFFIFPTIFIIILGPAVIRMITIFAKR</sequence>
<dbReference type="RefSeq" id="WP_063600659.1">
    <property type="nucleotide sequence ID" value="NZ_LITQ01000010.1"/>
</dbReference>
<evidence type="ECO:0000313" key="11">
    <source>
        <dbReference type="Proteomes" id="UP000093694"/>
    </source>
</evidence>
<gene>
    <name evidence="9" type="ORF">CLCOS_10980</name>
    <name evidence="8" type="ORF">WX73_03941</name>
</gene>
<comment type="subcellular location">
    <subcellularLocation>
        <location evidence="1">Cell membrane</location>
        <topology evidence="1">Multi-pass membrane protein</topology>
    </subcellularLocation>
</comment>
<keyword evidence="4 6" id="KW-1133">Transmembrane helix</keyword>